<dbReference type="InterPro" id="IPR037294">
    <property type="entry name" value="ABC_BtuC-like"/>
</dbReference>
<feature type="transmembrane region" description="Helical" evidence="9">
    <location>
        <begin position="65"/>
        <end position="83"/>
    </location>
</feature>
<evidence type="ECO:0000256" key="1">
    <source>
        <dbReference type="ARBA" id="ARBA00004141"/>
    </source>
</evidence>
<keyword evidence="8" id="KW-0813">Transport</keyword>
<dbReference type="Gene3D" id="1.10.3470.10">
    <property type="entry name" value="ABC transporter involved in vitamin B12 uptake, BtuC"/>
    <property type="match status" value="1"/>
</dbReference>
<feature type="transmembrane region" description="Helical" evidence="9">
    <location>
        <begin position="95"/>
        <end position="114"/>
    </location>
</feature>
<dbReference type="GO" id="GO:0043190">
    <property type="term" value="C:ATP-binding cassette (ABC) transporter complex"/>
    <property type="evidence" value="ECO:0007669"/>
    <property type="project" value="InterPro"/>
</dbReference>
<evidence type="ECO:0000313" key="10">
    <source>
        <dbReference type="EMBL" id="CEA03182.1"/>
    </source>
</evidence>
<comment type="function">
    <text evidence="6">This protein is probably a component of a manganese permease, a binding protein-dependent, ATP-driven transport system.</text>
</comment>
<dbReference type="InterPro" id="IPR001626">
    <property type="entry name" value="ABC_TroCD"/>
</dbReference>
<dbReference type="CDD" id="cd06550">
    <property type="entry name" value="TM_ABC_iron-siderophores_like"/>
    <property type="match status" value="1"/>
</dbReference>
<dbReference type="GO" id="GO:0055085">
    <property type="term" value="P:transmembrane transport"/>
    <property type="evidence" value="ECO:0007669"/>
    <property type="project" value="InterPro"/>
</dbReference>
<dbReference type="HOGENOM" id="CLU_028808_4_0_9"/>
<keyword evidence="5 9" id="KW-0472">Membrane</keyword>
<protein>
    <recommendedName>
        <fullName evidence="7">Manganese transport system membrane protein MntC</fullName>
    </recommendedName>
</protein>
<evidence type="ECO:0000256" key="7">
    <source>
        <dbReference type="ARBA" id="ARBA00073179"/>
    </source>
</evidence>
<evidence type="ECO:0000256" key="4">
    <source>
        <dbReference type="ARBA" id="ARBA00022989"/>
    </source>
</evidence>
<feature type="transmembrane region" description="Helical" evidence="9">
    <location>
        <begin position="218"/>
        <end position="239"/>
    </location>
</feature>
<evidence type="ECO:0000256" key="5">
    <source>
        <dbReference type="ARBA" id="ARBA00023136"/>
    </source>
</evidence>
<dbReference type="Pfam" id="PF00950">
    <property type="entry name" value="ABC-3"/>
    <property type="match status" value="1"/>
</dbReference>
<dbReference type="PANTHER" id="PTHR30477">
    <property type="entry name" value="ABC-TRANSPORTER METAL-BINDING PROTEIN"/>
    <property type="match status" value="1"/>
</dbReference>
<evidence type="ECO:0000256" key="6">
    <source>
        <dbReference type="ARBA" id="ARBA00057828"/>
    </source>
</evidence>
<keyword evidence="4 9" id="KW-1133">Transmembrane helix</keyword>
<dbReference type="EMBL" id="LN483075">
    <property type="protein sequence ID" value="CEA03182.1"/>
    <property type="molecule type" value="Genomic_DNA"/>
</dbReference>
<dbReference type="AlphaFoldDB" id="A0A078MCQ0"/>
<dbReference type="PATRIC" id="fig|1461583.4.peg.1422"/>
<sequence length="286" mass="30935">MMSFIQDIQQYEFLQKALFTSVIVGIICGVLGSFIILRGMSLMGDAISHAVLPGVALSYMMGINYFYGAVTFGLMTAFGIGFITQNSRVKNDTSIGIVFSAFFAIGIILIGKANTSTDLTSILFGNVLSVRDSDMWMTLAVGVVVLIAVGLFYKELLVSTFDPTLAAAYGLPNKLIHYFLMVLLTLVTVASLQTVGIILVVAMLITPAATAYLLTNRLSIMITISAILGALSAVIGLYISFVYNWPSGAAIVLVTTSFFIVAFLFSPKHGIVWRQLRARKHKTALQ</sequence>
<evidence type="ECO:0000256" key="2">
    <source>
        <dbReference type="ARBA" id="ARBA00008034"/>
    </source>
</evidence>
<feature type="transmembrane region" description="Helical" evidence="9">
    <location>
        <begin position="245"/>
        <end position="265"/>
    </location>
</feature>
<dbReference type="FunFam" id="1.10.3470.10:FF:000003">
    <property type="entry name" value="Iron ABC transporter permease SitD"/>
    <property type="match status" value="1"/>
</dbReference>
<accession>A0A078MCQ0</accession>
<comment type="subcellular location">
    <subcellularLocation>
        <location evidence="8">Cell membrane</location>
        <topology evidence="8">Multi-pass membrane protein</topology>
    </subcellularLocation>
    <subcellularLocation>
        <location evidence="1">Membrane</location>
        <topology evidence="1">Multi-pass membrane protein</topology>
    </subcellularLocation>
</comment>
<gene>
    <name evidence="10" type="primary">mntB</name>
    <name evidence="10" type="ORF">BN1050_01466</name>
</gene>
<dbReference type="GO" id="GO:0071281">
    <property type="term" value="P:cellular response to iron ion"/>
    <property type="evidence" value="ECO:0007669"/>
    <property type="project" value="UniProtKB-ARBA"/>
</dbReference>
<evidence type="ECO:0000256" key="3">
    <source>
        <dbReference type="ARBA" id="ARBA00022692"/>
    </source>
</evidence>
<proteinExistence type="inferred from homology"/>
<dbReference type="SUPFAM" id="SSF81345">
    <property type="entry name" value="ABC transporter involved in vitamin B12 uptake, BtuC"/>
    <property type="match status" value="1"/>
</dbReference>
<dbReference type="PANTHER" id="PTHR30477:SF13">
    <property type="entry name" value="IRON TRANSPORT SYSTEM MEMBRANE PROTEIN HI_0360-RELATED"/>
    <property type="match status" value="1"/>
</dbReference>
<keyword evidence="3 8" id="KW-0812">Transmembrane</keyword>
<evidence type="ECO:0000256" key="9">
    <source>
        <dbReference type="SAM" id="Phobius"/>
    </source>
</evidence>
<feature type="transmembrane region" description="Helical" evidence="9">
    <location>
        <begin position="17"/>
        <end position="37"/>
    </location>
</feature>
<feature type="transmembrane region" description="Helical" evidence="9">
    <location>
        <begin position="135"/>
        <end position="153"/>
    </location>
</feature>
<reference evidence="10" key="1">
    <citation type="submission" date="2014-07" db="EMBL/GenBank/DDBJ databases">
        <authorList>
            <person name="Urmite Genomes Urmite Genomes"/>
        </authorList>
    </citation>
    <scope>NUCLEOTIDE SEQUENCE</scope>
    <source>
        <strain evidence="10">13S34_air</strain>
    </source>
</reference>
<evidence type="ECO:0000256" key="8">
    <source>
        <dbReference type="RuleBase" id="RU003943"/>
    </source>
</evidence>
<comment type="similarity">
    <text evidence="2 8">Belongs to the ABC-3 integral membrane protein family.</text>
</comment>
<dbReference type="GO" id="GO:0010043">
    <property type="term" value="P:response to zinc ion"/>
    <property type="evidence" value="ECO:0007669"/>
    <property type="project" value="TreeGrafter"/>
</dbReference>
<name>A0A078MCQ0_9BACL</name>
<feature type="transmembrane region" description="Helical" evidence="9">
    <location>
        <begin position="178"/>
        <end position="206"/>
    </location>
</feature>
<organism evidence="10">
    <name type="scientific">Metalysinibacillus saudimassiliensis</name>
    <dbReference type="NCBI Taxonomy" id="1461583"/>
    <lineage>
        <taxon>Bacteria</taxon>
        <taxon>Bacillati</taxon>
        <taxon>Bacillota</taxon>
        <taxon>Bacilli</taxon>
        <taxon>Bacillales</taxon>
        <taxon>Caryophanaceae</taxon>
        <taxon>Metalysinibacillus</taxon>
    </lineage>
</organism>